<accession>A0A371RGZ9</accession>
<comment type="similarity">
    <text evidence="2">Belongs to the FHIPEP (flagella/HR/invasion proteins export pore) family.</text>
</comment>
<dbReference type="Gene3D" id="3.40.30.60">
    <property type="entry name" value="FHIPEP family, domain 1"/>
    <property type="match status" value="1"/>
</dbReference>
<evidence type="ECO:0000256" key="3">
    <source>
        <dbReference type="ARBA" id="ARBA00022475"/>
    </source>
</evidence>
<dbReference type="InterPro" id="IPR042196">
    <property type="entry name" value="FHIPEP_4"/>
</dbReference>
<evidence type="ECO:0000256" key="7">
    <source>
        <dbReference type="SAM" id="Phobius"/>
    </source>
</evidence>
<feature type="transmembrane region" description="Helical" evidence="7">
    <location>
        <begin position="210"/>
        <end position="231"/>
    </location>
</feature>
<feature type="transmembrane region" description="Helical" evidence="7">
    <location>
        <begin position="251"/>
        <end position="268"/>
    </location>
</feature>
<keyword evidence="9" id="KW-1185">Reference proteome</keyword>
<dbReference type="EMBL" id="QUQO01000001">
    <property type="protein sequence ID" value="RFB04719.1"/>
    <property type="molecule type" value="Genomic_DNA"/>
</dbReference>
<protein>
    <submittedName>
        <fullName evidence="8">Flagellar biosynthesis protein FlhA</fullName>
    </submittedName>
</protein>
<evidence type="ECO:0000256" key="4">
    <source>
        <dbReference type="ARBA" id="ARBA00022692"/>
    </source>
</evidence>
<dbReference type="GO" id="GO:0005886">
    <property type="term" value="C:plasma membrane"/>
    <property type="evidence" value="ECO:0007669"/>
    <property type="project" value="UniProtKB-SubCell"/>
</dbReference>
<dbReference type="PANTHER" id="PTHR30161">
    <property type="entry name" value="FLAGELLAR EXPORT PROTEIN, MEMBRANE FLHA SUBUNIT-RELATED"/>
    <property type="match status" value="1"/>
</dbReference>
<evidence type="ECO:0000256" key="1">
    <source>
        <dbReference type="ARBA" id="ARBA00004651"/>
    </source>
</evidence>
<dbReference type="Gene3D" id="3.40.50.12790">
    <property type="entry name" value="FHIPEP family, domain 4"/>
    <property type="match status" value="1"/>
</dbReference>
<dbReference type="InterPro" id="IPR001712">
    <property type="entry name" value="T3SS_FHIPEP"/>
</dbReference>
<comment type="caution">
    <text evidence="8">The sequence shown here is derived from an EMBL/GenBank/DDBJ whole genome shotgun (WGS) entry which is preliminary data.</text>
</comment>
<evidence type="ECO:0000313" key="9">
    <source>
        <dbReference type="Proteomes" id="UP000264589"/>
    </source>
</evidence>
<dbReference type="PIRSF" id="PIRSF005419">
    <property type="entry name" value="FlhA"/>
    <property type="match status" value="1"/>
</dbReference>
<keyword evidence="4 7" id="KW-0812">Transmembrane</keyword>
<feature type="transmembrane region" description="Helical" evidence="7">
    <location>
        <begin position="21"/>
        <end position="40"/>
    </location>
</feature>
<dbReference type="Gene3D" id="1.10.8.540">
    <property type="entry name" value="FHIPEP family, domain 3"/>
    <property type="match status" value="1"/>
</dbReference>
<evidence type="ECO:0000256" key="2">
    <source>
        <dbReference type="ARBA" id="ARBA00008835"/>
    </source>
</evidence>
<dbReference type="Pfam" id="PF00771">
    <property type="entry name" value="FHIPEP"/>
    <property type="match status" value="1"/>
</dbReference>
<gene>
    <name evidence="8" type="ORF">DX908_05160</name>
</gene>
<dbReference type="InterPro" id="IPR042193">
    <property type="entry name" value="FHIPEP_3"/>
</dbReference>
<dbReference type="RefSeq" id="WP_116391352.1">
    <property type="nucleotide sequence ID" value="NZ_CAXQPM010000009.1"/>
</dbReference>
<dbReference type="InterPro" id="IPR042194">
    <property type="entry name" value="FHIPEP_1"/>
</dbReference>
<feature type="transmembrane region" description="Helical" evidence="7">
    <location>
        <begin position="77"/>
        <end position="97"/>
    </location>
</feature>
<keyword evidence="8" id="KW-0969">Cilium</keyword>
<dbReference type="GO" id="GO:0009306">
    <property type="term" value="P:protein secretion"/>
    <property type="evidence" value="ECO:0007669"/>
    <property type="project" value="InterPro"/>
</dbReference>
<keyword evidence="8" id="KW-0966">Cell projection</keyword>
<dbReference type="PRINTS" id="PR00949">
    <property type="entry name" value="TYPE3IMAPROT"/>
</dbReference>
<keyword evidence="8" id="KW-0282">Flagellum</keyword>
<dbReference type="OrthoDB" id="9759185at2"/>
<dbReference type="InParanoid" id="A0A371RGZ9"/>
<evidence type="ECO:0000256" key="5">
    <source>
        <dbReference type="ARBA" id="ARBA00022989"/>
    </source>
</evidence>
<keyword evidence="5 7" id="KW-1133">Transmembrane helix</keyword>
<sequence length="701" mass="75332">MAEAAGAAKGFNLLDTLRQPTVVLTVGLMIILIMMILPVPPIVLDIGLTASFGLAILVFTVTLFIQKPLDFSSFPSVLLMALLLRLSLNISSTKLIIGEGHTGTAAAGGVIEGFAMFIMGGNLFMGLIIFCVLIIVNFLVITKGAGRMAEVGARFALDAMPGKQLAIDADVAAGAISHEEARRLRELQQEEAAFLGSLDGVSKFVKGDAVAGLLITMLNLVAGIGIGLGVHHISLAEAVQNYSVLTVGDGLVSQIPAVIISVAAGFLLSKGQGKGSVDAAMVKQMMGSSLALGTVAALLAVFALFPGLPFLPFTAGAGLLGYAAWLAYGREQKEAEKKEDAQPEIVETKKASTLGDVLDLDEIHVELDRSLSTMLTGAPESFDARIDKLRKFVVQRYGFVMPPVRVTDSTIGQGRYRISVQGATVAEDRLELDQLLALVKPEEHTDIQGIPTTEPVYGAEARWVSRMDADRLAERGATIIEPAEVLATHLLETVQNGFERLMSRRALREALNCFADVSDEQRAEANRKLIDEFVPDKVSHETLQWVMRGLLAEKVSVRNIPLILESIVEHQAHCSSIDDLVEAVRRSLAFQFLEGYRAGDGTLPLVQLSPKWDALLKERLTPQGEGNLPSNLTADEFKKLGDEIQEALNKAALAGQYAAVAVSSARRRFVRDVLRSRGINNPVIAFEEIVPGTRPSMLAVA</sequence>
<dbReference type="GO" id="GO:0044780">
    <property type="term" value="P:bacterial-type flagellum assembly"/>
    <property type="evidence" value="ECO:0007669"/>
    <property type="project" value="TreeGrafter"/>
</dbReference>
<organism evidence="8 9">
    <name type="scientific">Parvularcula marina</name>
    <dbReference type="NCBI Taxonomy" id="2292771"/>
    <lineage>
        <taxon>Bacteria</taxon>
        <taxon>Pseudomonadati</taxon>
        <taxon>Pseudomonadota</taxon>
        <taxon>Alphaproteobacteria</taxon>
        <taxon>Parvularculales</taxon>
        <taxon>Parvularculaceae</taxon>
        <taxon>Parvularcula</taxon>
    </lineage>
</organism>
<evidence type="ECO:0000256" key="6">
    <source>
        <dbReference type="ARBA" id="ARBA00023136"/>
    </source>
</evidence>
<keyword evidence="6 7" id="KW-0472">Membrane</keyword>
<proteinExistence type="inferred from homology"/>
<dbReference type="Proteomes" id="UP000264589">
    <property type="component" value="Unassembled WGS sequence"/>
</dbReference>
<keyword evidence="3" id="KW-1003">Cell membrane</keyword>
<name>A0A371RGZ9_9PROT</name>
<dbReference type="AlphaFoldDB" id="A0A371RGZ9"/>
<dbReference type="FunCoup" id="A0A371RGZ9">
    <property type="interactions" value="73"/>
</dbReference>
<comment type="subcellular location">
    <subcellularLocation>
        <location evidence="1">Cell membrane</location>
        <topology evidence="1">Multi-pass membrane protein</topology>
    </subcellularLocation>
</comment>
<evidence type="ECO:0000313" key="8">
    <source>
        <dbReference type="EMBL" id="RFB04719.1"/>
    </source>
</evidence>
<dbReference type="PANTHER" id="PTHR30161:SF1">
    <property type="entry name" value="FLAGELLAR BIOSYNTHESIS PROTEIN FLHA-RELATED"/>
    <property type="match status" value="1"/>
</dbReference>
<feature type="transmembrane region" description="Helical" evidence="7">
    <location>
        <begin position="46"/>
        <end position="65"/>
    </location>
</feature>
<feature type="transmembrane region" description="Helical" evidence="7">
    <location>
        <begin position="117"/>
        <end position="140"/>
    </location>
</feature>
<reference evidence="8 9" key="1">
    <citation type="submission" date="2018-08" db="EMBL/GenBank/DDBJ databases">
        <title>Parvularcula sp. SM1705, isolated from surface water of the South Sea China.</title>
        <authorList>
            <person name="Sun L."/>
        </authorList>
    </citation>
    <scope>NUCLEOTIDE SEQUENCE [LARGE SCALE GENOMIC DNA]</scope>
    <source>
        <strain evidence="8 9">SM1705</strain>
    </source>
</reference>
<feature type="transmembrane region" description="Helical" evidence="7">
    <location>
        <begin position="289"/>
        <end position="305"/>
    </location>
</feature>